<reference evidence="2 3" key="1">
    <citation type="journal article" date="2013" name="Genome Announc.">
        <title>Genome Sequence of the Extreme Obligate Alkaliphile Bacillus marmarensis Strain DSM 21297.</title>
        <authorList>
            <person name="Wernick D.G."/>
            <person name="Choi K.Y."/>
            <person name="Tat C.A."/>
            <person name="Lafontaine Rivera J.G."/>
            <person name="Liao J.C."/>
        </authorList>
    </citation>
    <scope>NUCLEOTIDE SEQUENCE [LARGE SCALE GENOMIC DNA]</scope>
    <source>
        <strain evidence="2 3">DSM 21297</strain>
    </source>
</reference>
<dbReference type="Proteomes" id="UP000017170">
    <property type="component" value="Unassembled WGS sequence"/>
</dbReference>
<dbReference type="EMBL" id="ATAE01000050">
    <property type="protein sequence ID" value="ERN51623.1"/>
    <property type="molecule type" value="Genomic_DNA"/>
</dbReference>
<dbReference type="RefSeq" id="WP_022629580.1">
    <property type="nucleotide sequence ID" value="NZ_ATAE01000050.1"/>
</dbReference>
<proteinExistence type="predicted"/>
<evidence type="ECO:0000256" key="1">
    <source>
        <dbReference type="SAM" id="MobiDB-lite"/>
    </source>
</evidence>
<name>U6SJ61_9BACI</name>
<sequence length="229" mass="25900">MGNNDINLKKSTPSESSKSYNKNKKVYYKQTKANAEVLSIGQEIIDTMSNEEFDKLGSKSDSLHFITLLGLSSKKTTRKVRSLYMGYIEESCSTPVGVSLRSDIDIQVSLLKDVTKDKKSGINPEVDFYNHVFKAGEIINLTLYEFMFLIIREEYSGFLKVDKQDFYAHLSVKLPAYWRNDAKLPTPTIVFEKGNGSSRSSILDIDDLSGDIIKIKQEYNRLNPLLGNA</sequence>
<protein>
    <submittedName>
        <fullName evidence="2">Uncharacterized protein</fullName>
    </submittedName>
</protein>
<dbReference type="AlphaFoldDB" id="U6SJ61"/>
<dbReference type="PATRIC" id="fig|1188261.3.peg.3562"/>
<comment type="caution">
    <text evidence="2">The sequence shown here is derived from an EMBL/GenBank/DDBJ whole genome shotgun (WGS) entry which is preliminary data.</text>
</comment>
<keyword evidence="3" id="KW-1185">Reference proteome</keyword>
<evidence type="ECO:0000313" key="2">
    <source>
        <dbReference type="EMBL" id="ERN51623.1"/>
    </source>
</evidence>
<gene>
    <name evidence="2" type="ORF">A33I_20025</name>
</gene>
<evidence type="ECO:0000313" key="3">
    <source>
        <dbReference type="Proteomes" id="UP000017170"/>
    </source>
</evidence>
<feature type="compositionally biased region" description="Polar residues" evidence="1">
    <location>
        <begin position="1"/>
        <end position="15"/>
    </location>
</feature>
<organism evidence="2 3">
    <name type="scientific">Alkalihalophilus marmarensis DSM 21297</name>
    <dbReference type="NCBI Taxonomy" id="1188261"/>
    <lineage>
        <taxon>Bacteria</taxon>
        <taxon>Bacillati</taxon>
        <taxon>Bacillota</taxon>
        <taxon>Bacilli</taxon>
        <taxon>Bacillales</taxon>
        <taxon>Bacillaceae</taxon>
        <taxon>Alkalihalophilus</taxon>
    </lineage>
</organism>
<accession>U6SJ61</accession>
<feature type="region of interest" description="Disordered" evidence="1">
    <location>
        <begin position="1"/>
        <end position="21"/>
    </location>
</feature>